<dbReference type="InterPro" id="IPR051538">
    <property type="entry name" value="Acyl-CoA_Synth/Transferase"/>
</dbReference>
<keyword evidence="5" id="KW-0012">Acyltransferase</keyword>
<dbReference type="Gene3D" id="3.40.630.30">
    <property type="match status" value="1"/>
</dbReference>
<dbReference type="PANTHER" id="PTHR43334:SF1">
    <property type="entry name" value="3-HYDROXYPROPIONATE--COA LIGASE [ADP-FORMING]"/>
    <property type="match status" value="1"/>
</dbReference>
<dbReference type="Proteomes" id="UP001164803">
    <property type="component" value="Chromosome"/>
</dbReference>
<dbReference type="SUPFAM" id="SSF52210">
    <property type="entry name" value="Succinyl-CoA synthetase domains"/>
    <property type="match status" value="2"/>
</dbReference>
<evidence type="ECO:0000256" key="1">
    <source>
        <dbReference type="ARBA" id="ARBA00022598"/>
    </source>
</evidence>
<accession>A0ABY6YZC4</accession>
<keyword evidence="2" id="KW-0547">Nucleotide-binding</keyword>
<dbReference type="InterPro" id="IPR003781">
    <property type="entry name" value="CoA-bd"/>
</dbReference>
<keyword evidence="5" id="KW-0808">Transferase</keyword>
<keyword evidence="3" id="KW-0067">ATP-binding</keyword>
<gene>
    <name evidence="5" type="ORF">NZD86_16950</name>
</gene>
<dbReference type="RefSeq" id="WP_268043233.1">
    <property type="nucleotide sequence ID" value="NZ_CP104064.1"/>
</dbReference>
<dbReference type="Pfam" id="PF13380">
    <property type="entry name" value="CoA_binding_2"/>
    <property type="match status" value="1"/>
</dbReference>
<dbReference type="InterPro" id="IPR016181">
    <property type="entry name" value="Acyl_CoA_acyltransferase"/>
</dbReference>
<evidence type="ECO:0000256" key="2">
    <source>
        <dbReference type="ARBA" id="ARBA00022741"/>
    </source>
</evidence>
<dbReference type="SUPFAM" id="SSF55729">
    <property type="entry name" value="Acyl-CoA N-acyltransferases (Nat)"/>
    <property type="match status" value="1"/>
</dbReference>
<sequence>MARVILRDGYVADLRKAENTPTDKELIRNLLLSASEESLYFRFFQVIREFDDTTIAKMVGDGGASALTLMCTDGHRALGIGSYQRVGDYSAEVTFLVDDNAQHRGLGSLLLENLAERAYLNGIRQFEANVHTDNERMMHVFRASGFSMTSNQESGVIHLVWTLRHNERSRALQETRERLATAASLHSFFHPRSVAVVGASRTPDRLGHVIFRHILNSDYRGTVYPVNPTAASVAAVKAYPTLADVPEPVDLAVLVVPASQILSVVDDCIAAGVKAVMVVSSGFSDTDPPGRELERELLQRLRTAGCRLIGPNSLGLIQLDPELQLNASFSPQVPEHGRVAIASHSGALGITILDYATRIGLGISSFVSLGNRADVSGNDVLQYWESDPETDMILLYLESFGNPRKFTRITRRITRNKPILAVKSARTPVSVDVAKSRTVAVAAEDATVEAMFRQTGIIRVDTLQELFDVAVLLRAGECHAGRRVAIVTNTAGGAVMTVDRLLREGLEFVSPVMNLGFEALAESYRVVLPQVLRDPAVDAVVVLFTPVGPSYEEAVRVAISAALCEVANDPPQPGVRHPYEKPVVANFLTTGDYRVRYLEVDSDRQIPIYPFPEQAVRALAKVSAYHEYRDRDPGHIPDLADIDTQAARDTIRSAFDTMTTSTSLNEKQVRSVVQSLGISLEFENEKVQPPQAQIVVRVDSDPLFGPLIRLDLGGHTSGESTVQDQVGQPLVPAMRLVPLTDADAEGIWREARGRYEGSFDKNCRDTVIDMILRLSQWVEDVPEVTRARFDIVVKDGQLVCAAASVSATWVNAPDII</sequence>
<dbReference type="EMBL" id="CP104064">
    <property type="protein sequence ID" value="WAH35941.1"/>
    <property type="molecule type" value="Genomic_DNA"/>
</dbReference>
<organism evidence="5 6">
    <name type="scientific">Alicyclobacillus dauci</name>
    <dbReference type="NCBI Taxonomy" id="1475485"/>
    <lineage>
        <taxon>Bacteria</taxon>
        <taxon>Bacillati</taxon>
        <taxon>Bacillota</taxon>
        <taxon>Bacilli</taxon>
        <taxon>Bacillales</taxon>
        <taxon>Alicyclobacillaceae</taxon>
        <taxon>Alicyclobacillus</taxon>
    </lineage>
</organism>
<dbReference type="InterPro" id="IPR016102">
    <property type="entry name" value="Succinyl-CoA_synth-like"/>
</dbReference>
<dbReference type="GO" id="GO:0016746">
    <property type="term" value="F:acyltransferase activity"/>
    <property type="evidence" value="ECO:0007669"/>
    <property type="project" value="UniProtKB-KW"/>
</dbReference>
<feature type="domain" description="N-acetyltransferase" evidence="4">
    <location>
        <begin position="14"/>
        <end position="166"/>
    </location>
</feature>
<evidence type="ECO:0000259" key="4">
    <source>
        <dbReference type="PROSITE" id="PS51186"/>
    </source>
</evidence>
<evidence type="ECO:0000256" key="3">
    <source>
        <dbReference type="ARBA" id="ARBA00022840"/>
    </source>
</evidence>
<dbReference type="Pfam" id="PF13607">
    <property type="entry name" value="Succ_CoA_lig"/>
    <property type="match status" value="1"/>
</dbReference>
<keyword evidence="6" id="KW-1185">Reference proteome</keyword>
<evidence type="ECO:0000313" key="6">
    <source>
        <dbReference type="Proteomes" id="UP001164803"/>
    </source>
</evidence>
<evidence type="ECO:0000313" key="5">
    <source>
        <dbReference type="EMBL" id="WAH35941.1"/>
    </source>
</evidence>
<dbReference type="InterPro" id="IPR036291">
    <property type="entry name" value="NAD(P)-bd_dom_sf"/>
</dbReference>
<dbReference type="InterPro" id="IPR000182">
    <property type="entry name" value="GNAT_dom"/>
</dbReference>
<dbReference type="Gene3D" id="3.40.50.720">
    <property type="entry name" value="NAD(P)-binding Rossmann-like Domain"/>
    <property type="match status" value="1"/>
</dbReference>
<keyword evidence="1" id="KW-0436">Ligase</keyword>
<dbReference type="Pfam" id="PF00583">
    <property type="entry name" value="Acetyltransf_1"/>
    <property type="match status" value="1"/>
</dbReference>
<dbReference type="InterPro" id="IPR032875">
    <property type="entry name" value="Succ_CoA_lig_flav_dom"/>
</dbReference>
<dbReference type="SMART" id="SM00881">
    <property type="entry name" value="CoA_binding"/>
    <property type="match status" value="1"/>
</dbReference>
<reference evidence="5" key="1">
    <citation type="submission" date="2022-08" db="EMBL/GenBank/DDBJ databases">
        <title>Alicyclobacillus dauci DSM2870, complete genome.</title>
        <authorList>
            <person name="Wang Q."/>
            <person name="Cai R."/>
            <person name="Wang Z."/>
        </authorList>
    </citation>
    <scope>NUCLEOTIDE SEQUENCE</scope>
    <source>
        <strain evidence="5">DSM 28700</strain>
    </source>
</reference>
<proteinExistence type="predicted"/>
<dbReference type="Pfam" id="PF13549">
    <property type="entry name" value="ATP-grasp_5"/>
    <property type="match status" value="1"/>
</dbReference>
<dbReference type="Gene3D" id="3.30.470.20">
    <property type="entry name" value="ATP-grasp fold, B domain"/>
    <property type="match status" value="1"/>
</dbReference>
<dbReference type="SUPFAM" id="SSF51735">
    <property type="entry name" value="NAD(P)-binding Rossmann-fold domains"/>
    <property type="match status" value="1"/>
</dbReference>
<dbReference type="PROSITE" id="PS51186">
    <property type="entry name" value="GNAT"/>
    <property type="match status" value="1"/>
</dbReference>
<name>A0ABY6YZC4_9BACL</name>
<protein>
    <submittedName>
        <fullName evidence="5">GNAT family N-acetyltransferase</fullName>
        <ecNumber evidence="5">2.3.1.-</ecNumber>
    </submittedName>
</protein>
<dbReference type="Gene3D" id="3.40.50.261">
    <property type="entry name" value="Succinyl-CoA synthetase domains"/>
    <property type="match status" value="2"/>
</dbReference>
<dbReference type="PANTHER" id="PTHR43334">
    <property type="entry name" value="ACETATE--COA LIGASE [ADP-FORMING]"/>
    <property type="match status" value="1"/>
</dbReference>
<dbReference type="EC" id="2.3.1.-" evidence="5"/>